<reference evidence="2 3" key="1">
    <citation type="journal article" date="2018" name="bioRxiv">
        <title>Evidence of independent acquisition and adaption of ultra-small bacteria to human hosts across the highly diverse yet reduced genomes of the phylum Saccharibacteria.</title>
        <authorList>
            <person name="McLean J.S."/>
            <person name="Bor B."/>
            <person name="To T.T."/>
            <person name="Liu Q."/>
            <person name="Kearns K.A."/>
            <person name="Solden L.M."/>
            <person name="Wrighton K.C."/>
            <person name="He X."/>
            <person name="Shi W."/>
        </authorList>
    </citation>
    <scope>NUCLEOTIDE SEQUENCE [LARGE SCALE GENOMIC DNA]</scope>
    <source>
        <strain evidence="2 3">TM7_KMM_G3_1_HOT_351</strain>
    </source>
</reference>
<evidence type="ECO:0000256" key="1">
    <source>
        <dbReference type="SAM" id="MobiDB-lite"/>
    </source>
</evidence>
<evidence type="ECO:0008006" key="4">
    <source>
        <dbReference type="Google" id="ProtNLM"/>
    </source>
</evidence>
<protein>
    <recommendedName>
        <fullName evidence="4">CO dehydrogenase flavoprotein C-terminal domain-containing protein</fullName>
    </recommendedName>
</protein>
<dbReference type="RefSeq" id="WP_129604011.1">
    <property type="nucleotide sequence ID" value="NZ_PRLL01000002.1"/>
</dbReference>
<sequence>MDNGNVGPGQMMGQWNNFEAPQYNPNRHNLDPLMNQESMEAGIEQRVEQLPNNMNLVNQGPPNAYENANMMGNAGLTATGFLSSEETPQAPLGEVVTVGNMTFDDEGKIVGTDLPKAKDMDGLEPEFIKAVSEAMKIKDPNEKYRKKRELAAKLLLDRYGRVLGQGNE</sequence>
<evidence type="ECO:0000313" key="3">
    <source>
        <dbReference type="Proteomes" id="UP001191004"/>
    </source>
</evidence>
<feature type="region of interest" description="Disordered" evidence="1">
    <location>
        <begin position="1"/>
        <end position="21"/>
    </location>
</feature>
<name>A0ABY0FKH1_9BACT</name>
<evidence type="ECO:0000313" key="2">
    <source>
        <dbReference type="EMBL" id="RYC73885.1"/>
    </source>
</evidence>
<dbReference type="Proteomes" id="UP001191004">
    <property type="component" value="Unassembled WGS sequence"/>
</dbReference>
<gene>
    <name evidence="2" type="ORF">G3KMM_00109</name>
</gene>
<keyword evidence="3" id="KW-1185">Reference proteome</keyword>
<dbReference type="EMBL" id="PRLL01000002">
    <property type="protein sequence ID" value="RYC73885.1"/>
    <property type="molecule type" value="Genomic_DNA"/>
</dbReference>
<accession>A0ABY0FKH1</accession>
<reference evidence="2 3" key="2">
    <citation type="journal article" date="2020" name="Cell Rep.">
        <title>Acquisition and Adaptation of Ultra-small Parasitic Reduced Genome Bacteria to Mammalian Hosts.</title>
        <authorList>
            <person name="McLean J.S."/>
            <person name="Bor B."/>
            <person name="Kerns K.A."/>
            <person name="Liu Q."/>
            <person name="To T.T."/>
            <person name="Solden L."/>
            <person name="Hendrickson E.L."/>
            <person name="Wrighton K."/>
            <person name="Shi W."/>
            <person name="He X."/>
        </authorList>
    </citation>
    <scope>NUCLEOTIDE SEQUENCE [LARGE SCALE GENOMIC DNA]</scope>
    <source>
        <strain evidence="2 3">TM7_KMM_G3_1_HOT_351</strain>
    </source>
</reference>
<comment type="caution">
    <text evidence="2">The sequence shown here is derived from an EMBL/GenBank/DDBJ whole genome shotgun (WGS) entry which is preliminary data.</text>
</comment>
<proteinExistence type="predicted"/>
<organism evidence="2 3">
    <name type="scientific">Candidatus Nanosyncoccus nanoralicus</name>
    <dbReference type="NCBI Taxonomy" id="2171996"/>
    <lineage>
        <taxon>Bacteria</taxon>
        <taxon>Candidatus Saccharimonadota</taxon>
        <taxon>Candidatus Nanosyncoccalia</taxon>
        <taxon>Candidatus Nanosyncoccales</taxon>
        <taxon>Candidatus Nanosyncoccaceae</taxon>
        <taxon>Candidatus Nanosyncoccus</taxon>
    </lineage>
</organism>